<evidence type="ECO:0000256" key="1">
    <source>
        <dbReference type="SAM" id="Phobius"/>
    </source>
</evidence>
<proteinExistence type="predicted"/>
<dbReference type="Pfam" id="PF14257">
    <property type="entry name" value="DUF4349"/>
    <property type="match status" value="1"/>
</dbReference>
<dbReference type="EMBL" id="JADWYK010000004">
    <property type="protein sequence ID" value="MBG8553744.1"/>
    <property type="molecule type" value="Genomic_DNA"/>
</dbReference>
<dbReference type="RefSeq" id="WP_196954757.1">
    <property type="nucleotide sequence ID" value="NZ_JADWYK010000004.1"/>
</dbReference>
<sequence length="238" mass="26822">MKKYLRLLPLAGLMLAGCAQQQATETVEESPAQEIVVPAATELSGIPLGRLWQTRRPVIYEGEMRMAVQDFAAATSQLDTVLYQHHAYLAEAHEAREDSRHTQRLTIRVPSTQFLALTVALGRLGYVESKDIRSRDLATEQLRVRTIPRAATDTSTLAANDQLLAEEATLGTLHLQYYQPVPTEMEPQAPLFPRLAAGLRYGWYLLGESLVFVTYFWPLTLLAGAWLLYRRRRALVSR</sequence>
<evidence type="ECO:0000313" key="4">
    <source>
        <dbReference type="EMBL" id="MBG8553744.1"/>
    </source>
</evidence>
<evidence type="ECO:0000256" key="2">
    <source>
        <dbReference type="SAM" id="SignalP"/>
    </source>
</evidence>
<dbReference type="Proteomes" id="UP000601099">
    <property type="component" value="Unassembled WGS sequence"/>
</dbReference>
<name>A0ABS0L0W4_9BACT</name>
<gene>
    <name evidence="4" type="ORF">I5L79_09310</name>
</gene>
<feature type="chain" id="PRO_5045092533" evidence="2">
    <location>
        <begin position="24"/>
        <end position="238"/>
    </location>
</feature>
<organism evidence="4 5">
    <name type="scientific">Hymenobacter guriensis</name>
    <dbReference type="NCBI Taxonomy" id="2793065"/>
    <lineage>
        <taxon>Bacteria</taxon>
        <taxon>Pseudomonadati</taxon>
        <taxon>Bacteroidota</taxon>
        <taxon>Cytophagia</taxon>
        <taxon>Cytophagales</taxon>
        <taxon>Hymenobacteraceae</taxon>
        <taxon>Hymenobacter</taxon>
    </lineage>
</organism>
<keyword evidence="1" id="KW-1133">Transmembrane helix</keyword>
<evidence type="ECO:0000313" key="5">
    <source>
        <dbReference type="Proteomes" id="UP000601099"/>
    </source>
</evidence>
<keyword evidence="1" id="KW-0472">Membrane</keyword>
<comment type="caution">
    <text evidence="4">The sequence shown here is derived from an EMBL/GenBank/DDBJ whole genome shotgun (WGS) entry which is preliminary data.</text>
</comment>
<protein>
    <submittedName>
        <fullName evidence="4">DUF4349 domain-containing protein</fullName>
    </submittedName>
</protein>
<feature type="transmembrane region" description="Helical" evidence="1">
    <location>
        <begin position="201"/>
        <end position="229"/>
    </location>
</feature>
<accession>A0ABS0L0W4</accession>
<dbReference type="InterPro" id="IPR025645">
    <property type="entry name" value="DUF4349"/>
</dbReference>
<keyword evidence="2" id="KW-0732">Signal</keyword>
<feature type="domain" description="DUF4349" evidence="3">
    <location>
        <begin position="56"/>
        <end position="140"/>
    </location>
</feature>
<keyword evidence="1" id="KW-0812">Transmembrane</keyword>
<dbReference type="PROSITE" id="PS51257">
    <property type="entry name" value="PROKAR_LIPOPROTEIN"/>
    <property type="match status" value="1"/>
</dbReference>
<keyword evidence="5" id="KW-1185">Reference proteome</keyword>
<evidence type="ECO:0000259" key="3">
    <source>
        <dbReference type="Pfam" id="PF14257"/>
    </source>
</evidence>
<reference evidence="4 5" key="1">
    <citation type="submission" date="2020-11" db="EMBL/GenBank/DDBJ databases">
        <title>Hymenobacter sp.</title>
        <authorList>
            <person name="Kim M.K."/>
        </authorList>
    </citation>
    <scope>NUCLEOTIDE SEQUENCE [LARGE SCALE GENOMIC DNA]</scope>
    <source>
        <strain evidence="4 5">BT594</strain>
    </source>
</reference>
<feature type="signal peptide" evidence="2">
    <location>
        <begin position="1"/>
        <end position="23"/>
    </location>
</feature>